<comment type="caution">
    <text evidence="2">The sequence shown here is derived from an EMBL/GenBank/DDBJ whole genome shotgun (WGS) entry which is preliminary data.</text>
</comment>
<reference evidence="2 3" key="1">
    <citation type="submission" date="2014-03" db="EMBL/GenBank/DDBJ databases">
        <title>Genome of Paenirhodobacter enshiensis DW2-9.</title>
        <authorList>
            <person name="Wang D."/>
            <person name="Wang G."/>
        </authorList>
    </citation>
    <scope>NUCLEOTIDE SEQUENCE [LARGE SCALE GENOMIC DNA]</scope>
    <source>
        <strain evidence="2 3">DW2-9</strain>
    </source>
</reference>
<dbReference type="AlphaFoldDB" id="A0A086XSN5"/>
<dbReference type="eggNOG" id="ENOG50319IW">
    <property type="taxonomic scope" value="Bacteria"/>
</dbReference>
<keyword evidence="3" id="KW-1185">Reference proteome</keyword>
<accession>A0A086XSN5</accession>
<evidence type="ECO:0000313" key="2">
    <source>
        <dbReference type="EMBL" id="KFI25035.1"/>
    </source>
</evidence>
<feature type="signal peptide" evidence="1">
    <location>
        <begin position="1"/>
        <end position="23"/>
    </location>
</feature>
<name>A0A086XSN5_9RHOB</name>
<dbReference type="OrthoDB" id="7304934at2"/>
<dbReference type="Proteomes" id="UP000028824">
    <property type="component" value="Unassembled WGS sequence"/>
</dbReference>
<protein>
    <submittedName>
        <fullName evidence="2">Uncharacterized protein</fullName>
    </submittedName>
</protein>
<organism evidence="2 3">
    <name type="scientific">Paenirhodobacter enshiensis</name>
    <dbReference type="NCBI Taxonomy" id="1105367"/>
    <lineage>
        <taxon>Bacteria</taxon>
        <taxon>Pseudomonadati</taxon>
        <taxon>Pseudomonadota</taxon>
        <taxon>Alphaproteobacteria</taxon>
        <taxon>Rhodobacterales</taxon>
        <taxon>Rhodobacter group</taxon>
        <taxon>Paenirhodobacter</taxon>
    </lineage>
</organism>
<sequence>MRRAVALIVLALLPVLAAAQAVAQDTGTDLGAPLDAAQFDALTLGRTITYAQDGVPYGTEAYRPGHKVIWAFTESECREGDWFQRGEDICFDYHDDTPLQCWQFHDTPSGLVAQFQDPEGGVQSPLVGLSDSKDGLDCPAPDLGV</sequence>
<dbReference type="STRING" id="1105367.CG50_07005"/>
<dbReference type="RefSeq" id="WP_036638893.1">
    <property type="nucleotide sequence ID" value="NZ_JAYRGJ010000005.1"/>
</dbReference>
<gene>
    <name evidence="2" type="ORF">CG50_07005</name>
</gene>
<evidence type="ECO:0000256" key="1">
    <source>
        <dbReference type="SAM" id="SignalP"/>
    </source>
</evidence>
<evidence type="ECO:0000313" key="3">
    <source>
        <dbReference type="Proteomes" id="UP000028824"/>
    </source>
</evidence>
<proteinExistence type="predicted"/>
<dbReference type="EMBL" id="JFZB01000029">
    <property type="protein sequence ID" value="KFI25035.1"/>
    <property type="molecule type" value="Genomic_DNA"/>
</dbReference>
<keyword evidence="1" id="KW-0732">Signal</keyword>
<feature type="chain" id="PRO_5001817087" evidence="1">
    <location>
        <begin position="24"/>
        <end position="145"/>
    </location>
</feature>